<dbReference type="Proteomes" id="UP000184139">
    <property type="component" value="Unassembled WGS sequence"/>
</dbReference>
<feature type="transmembrane region" description="Helical" evidence="1">
    <location>
        <begin position="325"/>
        <end position="348"/>
    </location>
</feature>
<feature type="transmembrane region" description="Helical" evidence="1">
    <location>
        <begin position="12"/>
        <end position="34"/>
    </location>
</feature>
<dbReference type="EMBL" id="FQXS01000037">
    <property type="protein sequence ID" value="SHI11362.1"/>
    <property type="molecule type" value="Genomic_DNA"/>
</dbReference>
<dbReference type="InterPro" id="IPR002823">
    <property type="entry name" value="DUF112_TM"/>
</dbReference>
<evidence type="ECO:0000256" key="1">
    <source>
        <dbReference type="SAM" id="Phobius"/>
    </source>
</evidence>
<accession>A0A1M5YH96</accession>
<evidence type="ECO:0000259" key="2">
    <source>
        <dbReference type="Pfam" id="PF01970"/>
    </source>
</evidence>
<evidence type="ECO:0000313" key="3">
    <source>
        <dbReference type="EMBL" id="SHI11362.1"/>
    </source>
</evidence>
<dbReference type="PANTHER" id="PTHR35342">
    <property type="entry name" value="TRICARBOXYLIC TRANSPORT PROTEIN"/>
    <property type="match status" value="1"/>
</dbReference>
<dbReference type="OrthoDB" id="9781349at2"/>
<dbReference type="AlphaFoldDB" id="A0A1M5YH96"/>
<feature type="transmembrane region" description="Helical" evidence="1">
    <location>
        <begin position="445"/>
        <end position="461"/>
    </location>
</feature>
<gene>
    <name evidence="3" type="ORF">SAMN02745124_04030</name>
</gene>
<reference evidence="3 4" key="1">
    <citation type="submission" date="2016-11" db="EMBL/GenBank/DDBJ databases">
        <authorList>
            <person name="Jaros S."/>
            <person name="Januszkiewicz K."/>
            <person name="Wedrychowicz H."/>
        </authorList>
    </citation>
    <scope>NUCLEOTIDE SEQUENCE [LARGE SCALE GENOMIC DNA]</scope>
    <source>
        <strain evidence="3 4">DSM 9705</strain>
    </source>
</reference>
<dbReference type="PANTHER" id="PTHR35342:SF5">
    <property type="entry name" value="TRICARBOXYLIC TRANSPORT PROTEIN"/>
    <property type="match status" value="1"/>
</dbReference>
<keyword evidence="1" id="KW-0472">Membrane</keyword>
<protein>
    <submittedName>
        <fullName evidence="3">Putative tricarboxylic transport membrane protein</fullName>
    </submittedName>
</protein>
<organism evidence="3 4">
    <name type="scientific">Desulfofustis glycolicus DSM 9705</name>
    <dbReference type="NCBI Taxonomy" id="1121409"/>
    <lineage>
        <taxon>Bacteria</taxon>
        <taxon>Pseudomonadati</taxon>
        <taxon>Thermodesulfobacteriota</taxon>
        <taxon>Desulfobulbia</taxon>
        <taxon>Desulfobulbales</taxon>
        <taxon>Desulfocapsaceae</taxon>
        <taxon>Desulfofustis</taxon>
    </lineage>
</organism>
<feature type="transmembrane region" description="Helical" evidence="1">
    <location>
        <begin position="146"/>
        <end position="163"/>
    </location>
</feature>
<keyword evidence="1" id="KW-0812">Transmembrane</keyword>
<dbReference type="STRING" id="1121409.SAMN02745124_04030"/>
<feature type="transmembrane region" description="Helical" evidence="1">
    <location>
        <begin position="368"/>
        <end position="391"/>
    </location>
</feature>
<keyword evidence="1" id="KW-1133">Transmembrane helix</keyword>
<feature type="transmembrane region" description="Helical" evidence="1">
    <location>
        <begin position="40"/>
        <end position="62"/>
    </location>
</feature>
<dbReference type="Pfam" id="PF01970">
    <property type="entry name" value="TctA"/>
    <property type="match status" value="1"/>
</dbReference>
<feature type="transmembrane region" description="Helical" evidence="1">
    <location>
        <begin position="398"/>
        <end position="416"/>
    </location>
</feature>
<evidence type="ECO:0000313" key="4">
    <source>
        <dbReference type="Proteomes" id="UP000184139"/>
    </source>
</evidence>
<proteinExistence type="predicted"/>
<sequence>MLDIFLQLWEGFLMSFTLANILGIAAGYGVGIIAGSIPGIMGVTAMVLILPFTFTMPPLFAIAAMMGVYKGACFAGSITATLFNIPGTPEAAATAFDSYPMSQSGQQARALEIALWASVIGGTLSNFILVFSAAPLSAIALKLGPAETAALILFSLTAVISLLGNTRTDIWKGGLSVVIGLMIATVGLDPMESTRRYVFGLTELDNGIPFVLAVIAFLAFAEVLEQVGQMTIISLKKSGEKAKQIPYSWKGRWQDLKFCGKELCRASLLGSLFGAMPGIGAAPAAFVAYGEAKRAAKDNSLFGKGDPRGIAAPEAANNAVAASSLIPLVTLGIPGSVAAAVLFGAFMVQGMMPGPMLMRDSPETLYGLFALFIMTDFIGGFCVALPFLALVKRIFVTLNYSLLFPAVIVCCGIGVYAEEFHVFSIVLLGVLGGFGFLLHRNGFNIPALVLALILGPFLERQTRTAMLISGGDPMIFLTKPISAGLLFLAVAAIAWAFWKRMKKGSSG</sequence>
<dbReference type="RefSeq" id="WP_084540805.1">
    <property type="nucleotide sequence ID" value="NZ_FQXS01000037.1"/>
</dbReference>
<feature type="transmembrane region" description="Helical" evidence="1">
    <location>
        <begin position="422"/>
        <end position="438"/>
    </location>
</feature>
<keyword evidence="4" id="KW-1185">Reference proteome</keyword>
<feature type="transmembrane region" description="Helical" evidence="1">
    <location>
        <begin position="170"/>
        <end position="188"/>
    </location>
</feature>
<feature type="domain" description="DUF112" evidence="2">
    <location>
        <begin position="22"/>
        <end position="450"/>
    </location>
</feature>
<feature type="transmembrane region" description="Helical" evidence="1">
    <location>
        <begin position="113"/>
        <end position="134"/>
    </location>
</feature>
<feature type="transmembrane region" description="Helical" evidence="1">
    <location>
        <begin position="481"/>
        <end position="498"/>
    </location>
</feature>
<name>A0A1M5YH96_9BACT</name>
<feature type="transmembrane region" description="Helical" evidence="1">
    <location>
        <begin position="208"/>
        <end position="227"/>
    </location>
</feature>